<keyword evidence="2" id="KW-1185">Reference proteome</keyword>
<accession>A0A8C9ZRI1</accession>
<organism evidence="1 2">
    <name type="scientific">Sander lucioperca</name>
    <name type="common">Pike-perch</name>
    <name type="synonym">Perca lucioperca</name>
    <dbReference type="NCBI Taxonomy" id="283035"/>
    <lineage>
        <taxon>Eukaryota</taxon>
        <taxon>Metazoa</taxon>
        <taxon>Chordata</taxon>
        <taxon>Craniata</taxon>
        <taxon>Vertebrata</taxon>
        <taxon>Euteleostomi</taxon>
        <taxon>Actinopterygii</taxon>
        <taxon>Neopterygii</taxon>
        <taxon>Teleostei</taxon>
        <taxon>Neoteleostei</taxon>
        <taxon>Acanthomorphata</taxon>
        <taxon>Eupercaria</taxon>
        <taxon>Perciformes</taxon>
        <taxon>Percoidei</taxon>
        <taxon>Percidae</taxon>
        <taxon>Luciopercinae</taxon>
        <taxon>Sander</taxon>
    </lineage>
</organism>
<reference evidence="1" key="1">
    <citation type="submission" date="2025-08" db="UniProtKB">
        <authorList>
            <consortium name="Ensembl"/>
        </authorList>
    </citation>
    <scope>IDENTIFICATION</scope>
</reference>
<dbReference type="GeneTree" id="ENSGT00390000000571"/>
<sequence length="113" mass="13163">MRSFRDIDLAYLLLNVPVIRQLFHWDCGLACSRMVLKYLHPVSDEEFQRACWELKLTESVWTFDLAYLMCHLGIKHCFFTQTLGVDKGFRNQKLESRRKTCSAPEKSCGATAK</sequence>
<dbReference type="Proteomes" id="UP000694568">
    <property type="component" value="Unplaced"/>
</dbReference>
<dbReference type="InterPro" id="IPR018616">
    <property type="entry name" value="GUCD1"/>
</dbReference>
<dbReference type="PANTHER" id="PTHR31400">
    <property type="entry name" value="GUANYLYL CYCLASE DOMAIN CONTAINING PROTEIN 1 GUCD1"/>
    <property type="match status" value="1"/>
</dbReference>
<evidence type="ECO:0000313" key="2">
    <source>
        <dbReference type="Proteomes" id="UP000694568"/>
    </source>
</evidence>
<protein>
    <submittedName>
        <fullName evidence="1">Guanylyl cyclase domain containing 1</fullName>
    </submittedName>
</protein>
<dbReference type="Ensembl" id="ENSSLUT00000045006.1">
    <property type="protein sequence ID" value="ENSSLUP00000043626.1"/>
    <property type="gene ID" value="ENSSLUG00000019351.1"/>
</dbReference>
<reference evidence="1" key="2">
    <citation type="submission" date="2025-09" db="UniProtKB">
        <authorList>
            <consortium name="Ensembl"/>
        </authorList>
    </citation>
    <scope>IDENTIFICATION</scope>
</reference>
<dbReference type="Pfam" id="PF09778">
    <property type="entry name" value="Guanylate_cyc_2"/>
    <property type="match status" value="1"/>
</dbReference>
<evidence type="ECO:0000313" key="1">
    <source>
        <dbReference type="Ensembl" id="ENSSLUP00000043626.1"/>
    </source>
</evidence>
<name>A0A8C9ZRI1_SANLU</name>
<proteinExistence type="predicted"/>
<dbReference type="AlphaFoldDB" id="A0A8C9ZRI1"/>
<dbReference type="PANTHER" id="PTHR31400:SF1">
    <property type="entry name" value="PROTEIN GUCD1"/>
    <property type="match status" value="1"/>
</dbReference>